<dbReference type="GO" id="GO:0050661">
    <property type="term" value="F:NADP binding"/>
    <property type="evidence" value="ECO:0007669"/>
    <property type="project" value="InterPro"/>
</dbReference>
<evidence type="ECO:0000256" key="3">
    <source>
        <dbReference type="ARBA" id="ARBA00023002"/>
    </source>
</evidence>
<dbReference type="PANTHER" id="PTHR43148">
    <property type="entry name" value="GLYCERALDEHYDE-3-PHOSPHATE DEHYDROGENASE 2"/>
    <property type="match status" value="1"/>
</dbReference>
<evidence type="ECO:0000256" key="8">
    <source>
        <dbReference type="RuleBase" id="RU000397"/>
    </source>
</evidence>
<dbReference type="Pfam" id="PF02800">
    <property type="entry name" value="Gp_dh_C"/>
    <property type="match status" value="1"/>
</dbReference>
<dbReference type="PROSITE" id="PS00071">
    <property type="entry name" value="GAPDH"/>
    <property type="match status" value="1"/>
</dbReference>
<dbReference type="InterPro" id="IPR036291">
    <property type="entry name" value="NAD(P)-bd_dom_sf"/>
</dbReference>
<comment type="similarity">
    <text evidence="1 8">Belongs to the glyceraldehyde-3-phosphate dehydrogenase family.</text>
</comment>
<evidence type="ECO:0000256" key="9">
    <source>
        <dbReference type="RuleBase" id="RU361160"/>
    </source>
</evidence>
<dbReference type="SMART" id="SM00846">
    <property type="entry name" value="Gp_dh_N"/>
    <property type="match status" value="1"/>
</dbReference>
<feature type="domain" description="Glyceraldehyde 3-phosphate dehydrogenase NAD(P) binding" evidence="10">
    <location>
        <begin position="2"/>
        <end position="153"/>
    </location>
</feature>
<accession>A0A7C0U2Y0</accession>
<feature type="binding site" evidence="6">
    <location>
        <begin position="11"/>
        <end position="12"/>
    </location>
    <ligand>
        <name>NAD(+)</name>
        <dbReference type="ChEBI" id="CHEBI:57540"/>
    </ligand>
</feature>
<evidence type="ECO:0000313" key="11">
    <source>
        <dbReference type="EMBL" id="HDD44322.1"/>
    </source>
</evidence>
<keyword evidence="3 9" id="KW-0560">Oxidoreductase</keyword>
<protein>
    <recommendedName>
        <fullName evidence="9">Glyceraldehyde-3-phosphate dehydrogenase</fullName>
        <ecNumber evidence="9">1.2.1.-</ecNumber>
    </recommendedName>
</protein>
<gene>
    <name evidence="11" type="primary">gap</name>
    <name evidence="11" type="ORF">ENG63_05630</name>
</gene>
<dbReference type="InterPro" id="IPR020828">
    <property type="entry name" value="GlycerAld_3-P_DH_NAD(P)-bd"/>
</dbReference>
<feature type="active site" description="Nucleophile" evidence="4">
    <location>
        <position position="153"/>
    </location>
</feature>
<dbReference type="SUPFAM" id="SSF51735">
    <property type="entry name" value="NAD(P)-binding Rossmann-fold domains"/>
    <property type="match status" value="1"/>
</dbReference>
<comment type="subunit">
    <text evidence="2">Homotetramer.</text>
</comment>
<evidence type="ECO:0000256" key="2">
    <source>
        <dbReference type="ARBA" id="ARBA00011881"/>
    </source>
</evidence>
<feature type="site" description="Activates thiol group during catalysis" evidence="7">
    <location>
        <position position="180"/>
    </location>
</feature>
<dbReference type="PIRSF" id="PIRSF000149">
    <property type="entry name" value="GAP_DH"/>
    <property type="match status" value="1"/>
</dbReference>
<proteinExistence type="inferred from homology"/>
<dbReference type="FunFam" id="3.30.360.10:FF:000002">
    <property type="entry name" value="Glyceraldehyde-3-phosphate dehydrogenase"/>
    <property type="match status" value="1"/>
</dbReference>
<dbReference type="EC" id="1.2.1.-" evidence="9"/>
<dbReference type="FunFam" id="3.40.50.720:FF:000001">
    <property type="entry name" value="Glyceraldehyde-3-phosphate dehydrogenase"/>
    <property type="match status" value="1"/>
</dbReference>
<feature type="binding site" evidence="6">
    <location>
        <position position="317"/>
    </location>
    <ligand>
        <name>NAD(+)</name>
        <dbReference type="ChEBI" id="CHEBI:57540"/>
    </ligand>
</feature>
<evidence type="ECO:0000256" key="4">
    <source>
        <dbReference type="PIRSR" id="PIRSR000149-1"/>
    </source>
</evidence>
<evidence type="ECO:0000256" key="5">
    <source>
        <dbReference type="PIRSR" id="PIRSR000149-2"/>
    </source>
</evidence>
<dbReference type="CDD" id="cd18126">
    <property type="entry name" value="GAPDH_I_C"/>
    <property type="match status" value="1"/>
</dbReference>
<feature type="binding site" evidence="5">
    <location>
        <begin position="212"/>
        <end position="213"/>
    </location>
    <ligand>
        <name>D-glyceraldehyde 3-phosphate</name>
        <dbReference type="ChEBI" id="CHEBI:59776"/>
    </ligand>
</feature>
<dbReference type="Gene3D" id="3.30.360.10">
    <property type="entry name" value="Dihydrodipicolinate Reductase, domain 2"/>
    <property type="match status" value="1"/>
</dbReference>
<dbReference type="InterPro" id="IPR020830">
    <property type="entry name" value="GlycerAld_3-P_DH_AS"/>
</dbReference>
<organism evidence="11">
    <name type="scientific">Desulfofervidus auxilii</name>
    <dbReference type="NCBI Taxonomy" id="1621989"/>
    <lineage>
        <taxon>Bacteria</taxon>
        <taxon>Pseudomonadati</taxon>
        <taxon>Thermodesulfobacteriota</taxon>
        <taxon>Candidatus Desulfofervidia</taxon>
        <taxon>Candidatus Desulfofervidales</taxon>
        <taxon>Candidatus Desulfofervidaceae</taxon>
        <taxon>Candidatus Desulfofervidus</taxon>
    </lineage>
</organism>
<keyword evidence="6" id="KW-0520">NAD</keyword>
<sequence>MLKIGINGFGRIGRYLLRVIHDRNLDVEVVAINARASIEMYAHLLKYDSVHGKFPGIIEINGDNLIVDGKKIKMTRVTDDLSKIPWGELGVDIVMETTGKFRDKESCLKHLEAGAKKVIISAPGKGVDATIVMGVNEEVYDPKNHHIISNASCTTNCLAPVVKVLHEAFKVKKGFMTTVHSYTMDQRLLDGSHKKDFRRARAAAMSMVPTTTGAAIAVGKVIPELEGKLDGVSIRVPTPDVSIIDLVVKVKKDTTIEEVNEAFKKAAEGKLKGILAYTEEPLVSADYIGDPHSAIVDGKLTNVIDENFVKVFAWYDNEAGFAHRMMDLALYIAERM</sequence>
<evidence type="ECO:0000256" key="6">
    <source>
        <dbReference type="PIRSR" id="PIRSR000149-3"/>
    </source>
</evidence>
<dbReference type="CDD" id="cd05214">
    <property type="entry name" value="GAPDH_I_N"/>
    <property type="match status" value="1"/>
</dbReference>
<feature type="binding site" evidence="5">
    <location>
        <position position="183"/>
    </location>
    <ligand>
        <name>D-glyceraldehyde 3-phosphate</name>
        <dbReference type="ChEBI" id="CHEBI:59776"/>
    </ligand>
</feature>
<reference evidence="11" key="1">
    <citation type="journal article" date="2020" name="mSystems">
        <title>Genome- and Community-Level Interaction Insights into Carbon Utilization and Element Cycling Functions of Hydrothermarchaeota in Hydrothermal Sediment.</title>
        <authorList>
            <person name="Zhou Z."/>
            <person name="Liu Y."/>
            <person name="Xu W."/>
            <person name="Pan J."/>
            <person name="Luo Z.H."/>
            <person name="Li M."/>
        </authorList>
    </citation>
    <scope>NUCLEOTIDE SEQUENCE [LARGE SCALE GENOMIC DNA]</scope>
    <source>
        <strain evidence="11">HyVt-233</strain>
    </source>
</reference>
<feature type="binding site" evidence="5">
    <location>
        <begin position="152"/>
        <end position="154"/>
    </location>
    <ligand>
        <name>D-glyceraldehyde 3-phosphate</name>
        <dbReference type="ChEBI" id="CHEBI:59776"/>
    </ligand>
</feature>
<dbReference type="GO" id="GO:0051287">
    <property type="term" value="F:NAD binding"/>
    <property type="evidence" value="ECO:0007669"/>
    <property type="project" value="InterPro"/>
</dbReference>
<dbReference type="AlphaFoldDB" id="A0A7C0U2Y0"/>
<name>A0A7C0U2Y0_DESA2</name>
<keyword evidence="6" id="KW-0547">Nucleotide-binding</keyword>
<dbReference type="Gene3D" id="3.40.50.720">
    <property type="entry name" value="NAD(P)-binding Rossmann-like Domain"/>
    <property type="match status" value="1"/>
</dbReference>
<dbReference type="GO" id="GO:0016620">
    <property type="term" value="F:oxidoreductase activity, acting on the aldehyde or oxo group of donors, NAD or NADP as acceptor"/>
    <property type="evidence" value="ECO:0007669"/>
    <property type="project" value="InterPro"/>
</dbReference>
<feature type="binding site" evidence="5">
    <location>
        <position position="235"/>
    </location>
    <ligand>
        <name>D-glyceraldehyde 3-phosphate</name>
        <dbReference type="ChEBI" id="CHEBI:59776"/>
    </ligand>
</feature>
<evidence type="ECO:0000259" key="10">
    <source>
        <dbReference type="SMART" id="SM00846"/>
    </source>
</evidence>
<comment type="caution">
    <text evidence="11">The sequence shown here is derived from an EMBL/GenBank/DDBJ whole genome shotgun (WGS) entry which is preliminary data.</text>
</comment>
<dbReference type="EMBL" id="DRBS01000216">
    <property type="protein sequence ID" value="HDD44322.1"/>
    <property type="molecule type" value="Genomic_DNA"/>
</dbReference>
<feature type="binding site" evidence="6">
    <location>
        <position position="121"/>
    </location>
    <ligand>
        <name>NAD(+)</name>
        <dbReference type="ChEBI" id="CHEBI:57540"/>
    </ligand>
</feature>
<dbReference type="InterPro" id="IPR020829">
    <property type="entry name" value="GlycerAld_3-P_DH_cat"/>
</dbReference>
<dbReference type="InterPro" id="IPR006424">
    <property type="entry name" value="Glyceraldehyde-3-P_DH_1"/>
</dbReference>
<dbReference type="Proteomes" id="UP000886289">
    <property type="component" value="Unassembled WGS sequence"/>
</dbReference>
<dbReference type="GO" id="GO:0006006">
    <property type="term" value="P:glucose metabolic process"/>
    <property type="evidence" value="ECO:0007669"/>
    <property type="project" value="InterPro"/>
</dbReference>
<dbReference type="InterPro" id="IPR020831">
    <property type="entry name" value="GlycerAld/Erythrose_P_DH"/>
</dbReference>
<dbReference type="SUPFAM" id="SSF55347">
    <property type="entry name" value="Glyceraldehyde-3-phosphate dehydrogenase-like, C-terminal domain"/>
    <property type="match status" value="1"/>
</dbReference>
<dbReference type="NCBIfam" id="TIGR01534">
    <property type="entry name" value="GAPDH-I"/>
    <property type="match status" value="1"/>
</dbReference>
<dbReference type="PRINTS" id="PR00078">
    <property type="entry name" value="G3PDHDRGNASE"/>
</dbReference>
<evidence type="ECO:0000256" key="7">
    <source>
        <dbReference type="PIRSR" id="PIRSR000149-4"/>
    </source>
</evidence>
<dbReference type="Pfam" id="PF00044">
    <property type="entry name" value="Gp_dh_N"/>
    <property type="match status" value="1"/>
</dbReference>
<evidence type="ECO:0000256" key="1">
    <source>
        <dbReference type="ARBA" id="ARBA00007406"/>
    </source>
</evidence>